<keyword evidence="6" id="KW-0479">Metal-binding</keyword>
<dbReference type="PANTHER" id="PTHR43272">
    <property type="entry name" value="LONG-CHAIN-FATTY-ACID--COA LIGASE"/>
    <property type="match status" value="1"/>
</dbReference>
<dbReference type="Pfam" id="PF04193">
    <property type="entry name" value="PQ-loop"/>
    <property type="match status" value="1"/>
</dbReference>
<accession>A0ABX8I9F7</accession>
<dbReference type="SMART" id="SM00173">
    <property type="entry name" value="RAS"/>
    <property type="match status" value="1"/>
</dbReference>
<keyword evidence="8" id="KW-0067">ATP-binding</keyword>
<dbReference type="InterPro" id="IPR005225">
    <property type="entry name" value="Small_GTP-bd"/>
</dbReference>
<evidence type="ECO:0000313" key="16">
    <source>
        <dbReference type="Proteomes" id="UP000825434"/>
    </source>
</evidence>
<feature type="compositionally biased region" description="Polar residues" evidence="12">
    <location>
        <begin position="2874"/>
        <end position="2935"/>
    </location>
</feature>
<feature type="transmembrane region" description="Helical" evidence="13">
    <location>
        <begin position="798"/>
        <end position="818"/>
    </location>
</feature>
<dbReference type="CDD" id="cd18089">
    <property type="entry name" value="SPOUT_Trm10-like"/>
    <property type="match status" value="1"/>
</dbReference>
<feature type="transmembrane region" description="Helical" evidence="13">
    <location>
        <begin position="711"/>
        <end position="732"/>
    </location>
</feature>
<dbReference type="SUPFAM" id="SSF56801">
    <property type="entry name" value="Acetyl-CoA synthetase-like"/>
    <property type="match status" value="1"/>
</dbReference>
<dbReference type="InterPro" id="IPR007219">
    <property type="entry name" value="XnlR_reg_dom"/>
</dbReference>
<feature type="transmembrane region" description="Helical" evidence="13">
    <location>
        <begin position="3020"/>
        <end position="3038"/>
    </location>
</feature>
<dbReference type="Gene3D" id="2.60.260.40">
    <property type="entry name" value="q5lls5 like domains"/>
    <property type="match status" value="1"/>
</dbReference>
<evidence type="ECO:0000256" key="5">
    <source>
        <dbReference type="ARBA" id="ARBA00022692"/>
    </source>
</evidence>
<evidence type="ECO:0000256" key="3">
    <source>
        <dbReference type="ARBA" id="ARBA00022679"/>
    </source>
</evidence>
<evidence type="ECO:0000256" key="11">
    <source>
        <dbReference type="ARBA" id="ARBA00023242"/>
    </source>
</evidence>
<feature type="region of interest" description="Disordered" evidence="12">
    <location>
        <begin position="2828"/>
        <end position="2849"/>
    </location>
</feature>
<keyword evidence="7" id="KW-0547">Nucleotide-binding</keyword>
<dbReference type="InterPro" id="IPR001806">
    <property type="entry name" value="Small_GTPase"/>
</dbReference>
<evidence type="ECO:0000256" key="6">
    <source>
        <dbReference type="ARBA" id="ARBA00022723"/>
    </source>
</evidence>
<dbReference type="SUPFAM" id="SSF52540">
    <property type="entry name" value="P-loop containing nucleoside triphosphate hydrolases"/>
    <property type="match status" value="1"/>
</dbReference>
<evidence type="ECO:0000259" key="14">
    <source>
        <dbReference type="PROSITE" id="PS51675"/>
    </source>
</evidence>
<feature type="transmembrane region" description="Helical" evidence="13">
    <location>
        <begin position="904"/>
        <end position="926"/>
    </location>
</feature>
<evidence type="ECO:0000256" key="7">
    <source>
        <dbReference type="ARBA" id="ARBA00022741"/>
    </source>
</evidence>
<feature type="transmembrane region" description="Helical" evidence="13">
    <location>
        <begin position="2963"/>
        <end position="2981"/>
    </location>
</feature>
<dbReference type="InterPro" id="IPR000873">
    <property type="entry name" value="AMP-dep_synth/lig_dom"/>
</dbReference>
<dbReference type="PRINTS" id="PR00449">
    <property type="entry name" value="RASTRNSFRMNG"/>
</dbReference>
<evidence type="ECO:0000256" key="13">
    <source>
        <dbReference type="SAM" id="Phobius"/>
    </source>
</evidence>
<dbReference type="Pfam" id="PF00071">
    <property type="entry name" value="Ras"/>
    <property type="match status" value="1"/>
</dbReference>
<dbReference type="Pfam" id="PF10276">
    <property type="entry name" value="zf-CHCC"/>
    <property type="match status" value="1"/>
</dbReference>
<feature type="transmembrane region" description="Helical" evidence="13">
    <location>
        <begin position="675"/>
        <end position="699"/>
    </location>
</feature>
<keyword evidence="11" id="KW-0539">Nucleus</keyword>
<feature type="transmembrane region" description="Helical" evidence="13">
    <location>
        <begin position="872"/>
        <end position="892"/>
    </location>
</feature>
<feature type="region of interest" description="Disordered" evidence="12">
    <location>
        <begin position="1532"/>
        <end position="1555"/>
    </location>
</feature>
<reference evidence="15 16" key="1">
    <citation type="submission" date="2021-06" db="EMBL/GenBank/DDBJ databases">
        <title>Candida outbreak in Lebanon.</title>
        <authorList>
            <person name="Finianos M."/>
        </authorList>
    </citation>
    <scope>NUCLEOTIDE SEQUENCE [LARGE SCALE GENOMIC DNA]</scope>
    <source>
        <strain evidence="15">CA3LBN</strain>
    </source>
</reference>
<keyword evidence="10 13" id="KW-0472">Membrane</keyword>
<feature type="transmembrane region" description="Helical" evidence="13">
    <location>
        <begin position="2703"/>
        <end position="2721"/>
    </location>
</feature>
<evidence type="ECO:0000256" key="1">
    <source>
        <dbReference type="ARBA" id="ARBA00004141"/>
    </source>
</evidence>
<dbReference type="SMART" id="SM00176">
    <property type="entry name" value="RAN"/>
    <property type="match status" value="1"/>
</dbReference>
<feature type="transmembrane region" description="Helical" evidence="13">
    <location>
        <begin position="2987"/>
        <end position="3008"/>
    </location>
</feature>
<evidence type="ECO:0000256" key="10">
    <source>
        <dbReference type="ARBA" id="ARBA00023136"/>
    </source>
</evidence>
<dbReference type="PROSITE" id="PS51421">
    <property type="entry name" value="RAS"/>
    <property type="match status" value="1"/>
</dbReference>
<dbReference type="SMART" id="SM00174">
    <property type="entry name" value="RHO"/>
    <property type="match status" value="1"/>
</dbReference>
<feature type="transmembrane region" description="Helical" evidence="13">
    <location>
        <begin position="838"/>
        <end position="860"/>
    </location>
</feature>
<dbReference type="Gene3D" id="3.40.50.300">
    <property type="entry name" value="P-loop containing nucleotide triphosphate hydrolases"/>
    <property type="match status" value="1"/>
</dbReference>
<dbReference type="CDD" id="cd01870">
    <property type="entry name" value="RhoA_like"/>
    <property type="match status" value="1"/>
</dbReference>
<feature type="domain" description="SAM-dependent MTase TRM10-type" evidence="14">
    <location>
        <begin position="2126"/>
        <end position="2327"/>
    </location>
</feature>
<dbReference type="Gene3D" id="3.40.1280.30">
    <property type="match status" value="1"/>
</dbReference>
<keyword evidence="9 13" id="KW-1133">Transmembrane helix</keyword>
<dbReference type="InterPro" id="IPR028564">
    <property type="entry name" value="MT_TRM10-typ"/>
</dbReference>
<dbReference type="PROSITE" id="PS51419">
    <property type="entry name" value="RAB"/>
    <property type="match status" value="1"/>
</dbReference>
<name>A0ABX8I9F7_9ASCO</name>
<keyword evidence="4" id="KW-0949">S-adenosyl-L-methionine</keyword>
<protein>
    <recommendedName>
        <fullName evidence="14">SAM-dependent MTase TRM10-type domain-containing protein</fullName>
    </recommendedName>
</protein>
<dbReference type="InterPro" id="IPR006603">
    <property type="entry name" value="PQ-loop_rpt"/>
</dbReference>
<evidence type="ECO:0000256" key="12">
    <source>
        <dbReference type="SAM" id="MobiDB-lite"/>
    </source>
</evidence>
<comment type="subcellular location">
    <subcellularLocation>
        <location evidence="1">Membrane</location>
        <topology evidence="1">Multi-pass membrane protein</topology>
    </subcellularLocation>
</comment>
<keyword evidence="5 13" id="KW-0812">Transmembrane</keyword>
<dbReference type="SMART" id="SM00175">
    <property type="entry name" value="RAB"/>
    <property type="match status" value="1"/>
</dbReference>
<keyword evidence="16" id="KW-1185">Reference proteome</keyword>
<feature type="transmembrane region" description="Helical" evidence="13">
    <location>
        <begin position="2788"/>
        <end position="2810"/>
    </location>
</feature>
<gene>
    <name evidence="15" type="ORF">CA3LBN_004065</name>
</gene>
<evidence type="ECO:0000256" key="8">
    <source>
        <dbReference type="ARBA" id="ARBA00022840"/>
    </source>
</evidence>
<dbReference type="PANTHER" id="PTHR43272:SF33">
    <property type="entry name" value="AMP-BINDING DOMAIN-CONTAINING PROTEIN-RELATED"/>
    <property type="match status" value="1"/>
</dbReference>
<evidence type="ECO:0000256" key="9">
    <source>
        <dbReference type="ARBA" id="ARBA00022989"/>
    </source>
</evidence>
<dbReference type="Gene3D" id="1.20.1280.290">
    <property type="match status" value="1"/>
</dbReference>
<proteinExistence type="predicted"/>
<sequence length="3091" mass="349490">MPYLFEDKIEDLPLDLELGSRMVPAGKDGDDIVYRNRALPGKLIEGLHPSLKTYDDMFNRAVRLHGQKPCLSYRPYNYARARSEPFFKTLSYSEVQRKRLAIGSGILACLKLAVPEEVDRHVRNYMKYDIDNYSPMISIYSANRHEWLLTDLACHAFSFTNTACYDNLGDDVTSHILTITGSPIIFCSGDKVEKLGNFSKAKDFPVKVVVSFDPVSPARRSKLMETGIQVYEFSELEAIGSRAQYQPMPPHPETLFTISFTSGTTGAMPKGVMLNHKASVCAMCYLMAGQPLVEEGRTFAFLPLTHLYERETSAYALVRGYHIGLPDIAYEGTPYNAFETLLEDLKLFKPHYISLVPRISTRIESLIKSHVSKLPSKEAVEEVIGKKIAQQSTADFSKGEDFGLQAWKDLRKLIGFDNLLWIQVASAPTNKYTLQYLKGSLDIGVSQMYGLTETFGAMTQSLIYEAEPGSCGVGGLSVEYKLQDRTEMGYHVKENKGELLVRGPQVFERYFKNPEATAKDIDRKGWFSTGDVVELRSGRLYVIDRVKNFFKLAHGEYISPEKIENLYLSKNPFITQVYVHGHPSRDYTIAIVGINEPFGHEFVQRAGLNALEMITEINKPTHKQKLLALMNKNVANFTNGIERARNVFFDINPLTVERNVVTPTMKLKRALASKFFDDVITSLYNEGLSMMFIILWLAGDIFNVLGAVLQGVLPTMIILAIYYTLADIVLWVQCIMYGDGKSNPDYVHLSPANPINDDVLETVLSGDRAQDIEETDIQSTSETDHISSFSNVSPRMAAFFKFLMVLLVFMAGLAGWYISYANTSRKHKTPVDLVFDPLAQFFGWLCAVFYLGSRIPQILLNYERKSCEGISFMFFLFACLGNLTYVISILAIDTSWNYVWVNSSWLAGSLGTLALDFTIFIQFFLYNESKDYDEASTVSKNTNSGGSEALLGNSREQYGARRKIKCDKKKPCSSCKKVDHPCAYEATWAPELQGPRSLSESSESLNFQTADKQKLLKAIKPEEPNDGLPGDMLADISSSFSQSTEEMILLPKRKYDQLTYAKEHDATIDDFQAVIAPITVGNSGHQAFNANVGLVQTPLHDGSTPGNIFYETQGAQQVRFEPHVTKLVKNDFLGVNPFQEYGEPQVKARTNMNRAGLYDEEAQQKLPSKRIPSTFHSPQSQAQSWLQSTDANALGLMLYEDDVEFNIRLIQQLRQMIPKKRTVWLLVRRYFSYLYPFAPYVDEHDFRQVISRIIGQECFEDSEVKFCLKSKVDIINISVLLVMIRFSYVSLFSNRVSANEVILNSNDPKLEELRFLFKNPVNLHCIDYLAPEEGDDCNGSNSQIFNSLSVQIAYILGINRDPTQYPGSVNPKQAQFIRKIWTHLNVSDVFQGYRYGNPISTNPSLGDTKLPFLEENNENIFDKELDRSVTRVLNFSDILSGGAMRNLIDLTLNVKSPVSLPHFTSLLNQIETSSGIKEEVAPSISEDTSSDIQNMFELDLFMLDDFDVFNNDEIDHLCHHFTVHDDAIRKGEHRSTSIQGAMRPETGNRPSLASNDIYQGRNQVKTSQLKSPAQGSIGNSPYLIGTNLYSQESDTINFYEGYSSVHYKDHLRRLNFGPFAWSSLMKRDVGLRTVWDYVVSKKEKISNRGHSAALMFAQPTGEVSDENTETLFSIGKDSDQSEQQFQRRALQTDGVDDMMPYKTIIQARQNAHKQKALLNKHALPLGLTVYDGRLDRELQLIEKIEVVLPKKRVLWKLIHRFFQSMYTYMPFIDEDYFRQDLERIIGPQSFEDVSIAHIKIEKKLDLATVGILLIILRLAYLSLFSNNSSLNEFILNNAHPNKENMLVQYLMKNPININTIDVASLCLDQFQVLRRSNFTVLQLALFLRLYHTYAPEDGDGADGGDSQVLNSVLIQSAFSLGMNREPDEQYTDPKMNHLIRKIWIFLVASDLHLSYSFGNPITIGDMHYDINPPACDPGSENLRDKAKDWASTNRLNWCLKLSPKLRNILQCALNIKGRTALPKLCEDISEFELNLHSDIGSINDFIVCTGMDELEVANRNMKVKVYLALKSFLISIFFHLYLHYEEHDLDVSFFYLKKSLLTTIGDIMPHYKMFVGDEKSDEQAHTKKPLPQSQEPTNVEVVMDCDFDDLMSDKEIVSLSNQITRCYSAMRHSTHEVPLTITSFNKRLRERFENTLPDHSKWKNIKFEGDASLSDFISKKGYEPSKVTYLTADTENELEELTVGETYIIGGIVDKNRHKRLCLDKAKELGLKVARLPIGKFIKMNGRQVLATSHVYEIMSSALPPDGTRPYGRMVPPPAEFRRKLVIVGDGACGKTCLLIVFSKGTFPEVYVPTVFENYVADVEVDGRKVELALWDTAGQEDYDRLRPLSYPDSNVILICFSIDSPDSLDNVLEKWISEVLHFCQGVPIILVGCKVDLRNDPVTIKQLSQENQQPVSTSEGQAVAQKIGTQYYLECSARTGQGVREVFETATRASLSTREKKEKKKKCVVLRAFTTSVPKLQTLATPVTKKTVTGLSKEELQRSPNAAQAPNEVKPWTPSQQPRDEAISKNAVRFVQRDLAEQPQPYAAIDLIAQEPIRYIAHDNIAVCDGNKGSTLQGHPKIFINLDQPKASTCGYCGLSSSIKRYTIEIFSGILYGLRYSHHHLVHSYIIIPIGIVILFTILYGFNVLLSDIFKIEFPASVLGMLINLIFLCILDYLASFRDADANSKSRWVISVGEVSSWVLEKYLMIIQPSMNFSLKWINVFFIPSFVILPLSDHITFIECLKIAAVFLVGGVALMLFDVYSICLLKKILNACHLGHFDNEKVLNNDSQSPDSTKLDEEKDSDERDIFSDSRSYISARVDITTIDVSNLRSTRTAPESKPQNSDISDNPFMNTIAEPNNLQRSSTTPQSFSPDKQSSSEITSRDNIFSATGTPPEASGEDPLAHLSDLSKKVTLFVTNYIDWFLFVVLFIISLPLYYSRSLHVMLFYHLSITVLSFYLALLVPVKIPQLKKFAHPILISTAEILFVCFIGSLIYHKGSPKGFLDDLKYYKTGKTYLRLFNGKRMYNNGEYNTSLEENFTAVPLWPGL</sequence>
<dbReference type="InterPro" id="IPR038459">
    <property type="entry name" value="MT_TRM10-typ_sf"/>
</dbReference>
<keyword evidence="2" id="KW-0489">Methyltransferase</keyword>
<dbReference type="InterPro" id="IPR036864">
    <property type="entry name" value="Zn2-C6_fun-type_DNA-bd_sf"/>
</dbReference>
<dbReference type="Pfam" id="PF00501">
    <property type="entry name" value="AMP-binding"/>
    <property type="match status" value="1"/>
</dbReference>
<feature type="region of interest" description="Disordered" evidence="12">
    <location>
        <begin position="2535"/>
        <end position="2565"/>
    </location>
</feature>
<dbReference type="Proteomes" id="UP000825434">
    <property type="component" value="Chromosome 5"/>
</dbReference>
<dbReference type="InterPro" id="IPR042099">
    <property type="entry name" value="ANL_N_sf"/>
</dbReference>
<dbReference type="Pfam" id="PF00172">
    <property type="entry name" value="Zn_clus"/>
    <property type="match status" value="1"/>
</dbReference>
<dbReference type="Gene3D" id="3.40.50.12780">
    <property type="entry name" value="N-terminal domain of ligase-like"/>
    <property type="match status" value="1"/>
</dbReference>
<dbReference type="PROSITE" id="PS51675">
    <property type="entry name" value="SAM_MT_TRM10"/>
    <property type="match status" value="1"/>
</dbReference>
<evidence type="ECO:0000256" key="4">
    <source>
        <dbReference type="ARBA" id="ARBA00022691"/>
    </source>
</evidence>
<dbReference type="PROSITE" id="PS51420">
    <property type="entry name" value="RHO"/>
    <property type="match status" value="1"/>
</dbReference>
<dbReference type="EMBL" id="CP076665">
    <property type="protein sequence ID" value="QWU89717.1"/>
    <property type="molecule type" value="Genomic_DNA"/>
</dbReference>
<organism evidence="15 16">
    <name type="scientific">Candidozyma haemuli</name>
    <dbReference type="NCBI Taxonomy" id="45357"/>
    <lineage>
        <taxon>Eukaryota</taxon>
        <taxon>Fungi</taxon>
        <taxon>Dikarya</taxon>
        <taxon>Ascomycota</taxon>
        <taxon>Saccharomycotina</taxon>
        <taxon>Pichiomycetes</taxon>
        <taxon>Metschnikowiaceae</taxon>
        <taxon>Candidozyma</taxon>
    </lineage>
</organism>
<dbReference type="InterPro" id="IPR027417">
    <property type="entry name" value="P-loop_NTPase"/>
</dbReference>
<feature type="region of interest" description="Disordered" evidence="12">
    <location>
        <begin position="2874"/>
        <end position="2944"/>
    </location>
</feature>
<dbReference type="NCBIfam" id="TIGR00231">
    <property type="entry name" value="small_GTP"/>
    <property type="match status" value="1"/>
</dbReference>
<dbReference type="SMART" id="SM00679">
    <property type="entry name" value="CTNS"/>
    <property type="match status" value="1"/>
</dbReference>
<evidence type="ECO:0000313" key="15">
    <source>
        <dbReference type="EMBL" id="QWU89717.1"/>
    </source>
</evidence>
<dbReference type="CDD" id="cd12148">
    <property type="entry name" value="fungal_TF_MHR"/>
    <property type="match status" value="2"/>
</dbReference>
<dbReference type="InterPro" id="IPR001138">
    <property type="entry name" value="Zn2Cys6_DnaBD"/>
</dbReference>
<dbReference type="InterPro" id="IPR019401">
    <property type="entry name" value="Znf_CHCC"/>
</dbReference>
<dbReference type="SMART" id="SM00906">
    <property type="entry name" value="Fungal_trans"/>
    <property type="match status" value="2"/>
</dbReference>
<feature type="transmembrane region" description="Helical" evidence="13">
    <location>
        <begin position="2670"/>
        <end position="2691"/>
    </location>
</feature>
<dbReference type="Gene3D" id="4.10.240.10">
    <property type="entry name" value="Zn(2)-C6 fungal-type DNA-binding domain"/>
    <property type="match status" value="1"/>
</dbReference>
<feature type="compositionally biased region" description="Basic and acidic residues" evidence="12">
    <location>
        <begin position="2838"/>
        <end position="2849"/>
    </location>
</feature>
<evidence type="ECO:0000256" key="2">
    <source>
        <dbReference type="ARBA" id="ARBA00022603"/>
    </source>
</evidence>
<keyword evidence="3" id="KW-0808">Transferase</keyword>